<evidence type="ECO:0000313" key="6">
    <source>
        <dbReference type="EMBL" id="RKL64788.1"/>
    </source>
</evidence>
<comment type="caution">
    <text evidence="6">The sequence shown here is derived from an EMBL/GenBank/DDBJ whole genome shotgun (WGS) entry which is preliminary data.</text>
</comment>
<dbReference type="Pfam" id="PF00126">
    <property type="entry name" value="HTH_1"/>
    <property type="match status" value="1"/>
</dbReference>
<dbReference type="EMBL" id="PDOE01000038">
    <property type="protein sequence ID" value="RKL64788.1"/>
    <property type="molecule type" value="Genomic_DNA"/>
</dbReference>
<gene>
    <name evidence="6" type="ORF">CR203_24410</name>
</gene>
<keyword evidence="7" id="KW-1185">Reference proteome</keyword>
<evidence type="ECO:0000256" key="2">
    <source>
        <dbReference type="ARBA" id="ARBA00023015"/>
    </source>
</evidence>
<comment type="similarity">
    <text evidence="1">Belongs to the LysR transcriptional regulatory family.</text>
</comment>
<dbReference type="AlphaFoldDB" id="A0A3A9K0N7"/>
<evidence type="ECO:0000256" key="1">
    <source>
        <dbReference type="ARBA" id="ARBA00009437"/>
    </source>
</evidence>
<dbReference type="Pfam" id="PF03466">
    <property type="entry name" value="LysR_substrate"/>
    <property type="match status" value="1"/>
</dbReference>
<dbReference type="FunFam" id="1.10.10.10:FF:000001">
    <property type="entry name" value="LysR family transcriptional regulator"/>
    <property type="match status" value="1"/>
</dbReference>
<protein>
    <submittedName>
        <fullName evidence="6">LysR family transcriptional regulator</fullName>
    </submittedName>
</protein>
<dbReference type="InterPro" id="IPR036388">
    <property type="entry name" value="WH-like_DNA-bd_sf"/>
</dbReference>
<keyword evidence="4" id="KW-0804">Transcription</keyword>
<dbReference type="Gene3D" id="3.40.190.290">
    <property type="match status" value="1"/>
</dbReference>
<dbReference type="InterPro" id="IPR005119">
    <property type="entry name" value="LysR_subst-bd"/>
</dbReference>
<dbReference type="PROSITE" id="PS50931">
    <property type="entry name" value="HTH_LYSR"/>
    <property type="match status" value="1"/>
</dbReference>
<dbReference type="GO" id="GO:0000976">
    <property type="term" value="F:transcription cis-regulatory region binding"/>
    <property type="evidence" value="ECO:0007669"/>
    <property type="project" value="TreeGrafter"/>
</dbReference>
<dbReference type="Gene3D" id="1.10.10.10">
    <property type="entry name" value="Winged helix-like DNA-binding domain superfamily/Winged helix DNA-binding domain"/>
    <property type="match status" value="1"/>
</dbReference>
<evidence type="ECO:0000313" key="7">
    <source>
        <dbReference type="Proteomes" id="UP000281498"/>
    </source>
</evidence>
<dbReference type="InterPro" id="IPR036390">
    <property type="entry name" value="WH_DNA-bd_sf"/>
</dbReference>
<keyword evidence="2" id="KW-0805">Transcription regulation</keyword>
<dbReference type="InterPro" id="IPR000847">
    <property type="entry name" value="LysR_HTH_N"/>
</dbReference>
<dbReference type="GO" id="GO:0003700">
    <property type="term" value="F:DNA-binding transcription factor activity"/>
    <property type="evidence" value="ECO:0007669"/>
    <property type="project" value="InterPro"/>
</dbReference>
<accession>A0A3A9K0N7</accession>
<name>A0A3A9K0N7_9BACI</name>
<keyword evidence="3" id="KW-0238">DNA-binding</keyword>
<dbReference type="SUPFAM" id="SSF46785">
    <property type="entry name" value="Winged helix' DNA-binding domain"/>
    <property type="match status" value="1"/>
</dbReference>
<evidence type="ECO:0000256" key="4">
    <source>
        <dbReference type="ARBA" id="ARBA00023163"/>
    </source>
</evidence>
<proteinExistence type="inferred from homology"/>
<reference evidence="6 7" key="1">
    <citation type="submission" date="2017-10" db="EMBL/GenBank/DDBJ databases">
        <title>Bacillus sp. nov., a halophilic bacterium isolated from a Keqin Lake.</title>
        <authorList>
            <person name="Wang H."/>
        </authorList>
    </citation>
    <scope>NUCLEOTIDE SEQUENCE [LARGE SCALE GENOMIC DNA]</scope>
    <source>
        <strain evidence="6 7">KCTC 13187</strain>
    </source>
</reference>
<feature type="domain" description="HTH lysR-type" evidence="5">
    <location>
        <begin position="17"/>
        <end position="74"/>
    </location>
</feature>
<dbReference type="PANTHER" id="PTHR30126">
    <property type="entry name" value="HTH-TYPE TRANSCRIPTIONAL REGULATOR"/>
    <property type="match status" value="1"/>
</dbReference>
<sequence length="299" mass="33591">MIKNDISINKSDKENVMELTDLKVFLTVADQENFSKGADKLGYVQSNITNRIKKLESELEVTLFNRHPKGVSLTERGLIFYEHAASINKRVEEAIFAVREAENFGGKLAIGVVETLASNKFMNILSDFQKQHPNVSISLITGTSPKLLEMIQKYKLDAAFITGQTQTNLFEIEYTIQDVVSLVTKRGVKAEQTSKTWAVFPEGCPFRKVLVDWLDSNGEKPTNFIEVSTLDTLLNCVKSGLASAVLPVSVINKTQEIEFNSTPLPEDYRLMETHLVRRKDLATNKGLSSFIEKINKNKL</sequence>
<organism evidence="6 7">
    <name type="scientific">Salipaludibacillus neizhouensis</name>
    <dbReference type="NCBI Taxonomy" id="885475"/>
    <lineage>
        <taxon>Bacteria</taxon>
        <taxon>Bacillati</taxon>
        <taxon>Bacillota</taxon>
        <taxon>Bacilli</taxon>
        <taxon>Bacillales</taxon>
        <taxon>Bacillaceae</taxon>
    </lineage>
</organism>
<dbReference type="SUPFAM" id="SSF53850">
    <property type="entry name" value="Periplasmic binding protein-like II"/>
    <property type="match status" value="1"/>
</dbReference>
<evidence type="ECO:0000259" key="5">
    <source>
        <dbReference type="PROSITE" id="PS50931"/>
    </source>
</evidence>
<evidence type="ECO:0000256" key="3">
    <source>
        <dbReference type="ARBA" id="ARBA00023125"/>
    </source>
</evidence>
<dbReference type="Proteomes" id="UP000281498">
    <property type="component" value="Unassembled WGS sequence"/>
</dbReference>
<dbReference type="PANTHER" id="PTHR30126:SF40">
    <property type="entry name" value="HTH-TYPE TRANSCRIPTIONAL REGULATOR GLTR"/>
    <property type="match status" value="1"/>
</dbReference>
<dbReference type="OrthoDB" id="8479357at2"/>